<comment type="caution">
    <text evidence="1">The sequence shown here is derived from an EMBL/GenBank/DDBJ whole genome shotgun (WGS) entry which is preliminary data.</text>
</comment>
<dbReference type="Proteomes" id="UP000031196">
    <property type="component" value="Unassembled WGS sequence"/>
</dbReference>
<protein>
    <recommendedName>
        <fullName evidence="3">DUF1508 domain-containing protein</fullName>
    </recommendedName>
</protein>
<sequence>MKFEVADRGQGPSWWLSENGELLAWPGRYFASMAFAEREAAAFKAAAANATFEIFRSSEGWRWRAVQPVDYCMAYSPGAFTRPAQARKAGREIRHKVQHAVGP</sequence>
<accession>A0A0B4DQH1</accession>
<name>A0A0B4DQH1_PSEPS</name>
<proteinExistence type="predicted"/>
<reference evidence="1 2" key="1">
    <citation type="submission" date="2014-12" db="EMBL/GenBank/DDBJ databases">
        <title>Genome sequencing of Arthrobacter phenanthrenivorans SWC37.</title>
        <authorList>
            <person name="Tan P.W."/>
            <person name="Chan K.-G."/>
        </authorList>
    </citation>
    <scope>NUCLEOTIDE SEQUENCE [LARGE SCALE GENOMIC DNA]</scope>
    <source>
        <strain evidence="1 2">SWC37</strain>
    </source>
</reference>
<evidence type="ECO:0008006" key="3">
    <source>
        <dbReference type="Google" id="ProtNLM"/>
    </source>
</evidence>
<gene>
    <name evidence="1" type="ORF">RM50_04090</name>
</gene>
<dbReference type="Gene3D" id="2.30.29.80">
    <property type="match status" value="1"/>
</dbReference>
<dbReference type="EMBL" id="JWTB01000007">
    <property type="protein sequence ID" value="KIC68961.1"/>
    <property type="molecule type" value="Genomic_DNA"/>
</dbReference>
<evidence type="ECO:0000313" key="2">
    <source>
        <dbReference type="Proteomes" id="UP000031196"/>
    </source>
</evidence>
<dbReference type="OrthoDB" id="4950603at2"/>
<organism evidence="1 2">
    <name type="scientific">Pseudarthrobacter phenanthrenivorans</name>
    <name type="common">Arthrobacter phenanthrenivorans</name>
    <dbReference type="NCBI Taxonomy" id="361575"/>
    <lineage>
        <taxon>Bacteria</taxon>
        <taxon>Bacillati</taxon>
        <taxon>Actinomycetota</taxon>
        <taxon>Actinomycetes</taxon>
        <taxon>Micrococcales</taxon>
        <taxon>Micrococcaceae</taxon>
        <taxon>Pseudarthrobacter</taxon>
    </lineage>
</organism>
<evidence type="ECO:0000313" key="1">
    <source>
        <dbReference type="EMBL" id="KIC68961.1"/>
    </source>
</evidence>
<dbReference type="AlphaFoldDB" id="A0A0B4DQH1"/>
<dbReference type="RefSeq" id="WP_043450238.1">
    <property type="nucleotide sequence ID" value="NZ_JBFBKS010000005.1"/>
</dbReference>